<protein>
    <submittedName>
        <fullName evidence="1">Uncharacterized protein</fullName>
    </submittedName>
</protein>
<dbReference type="EMBL" id="MU277198">
    <property type="protein sequence ID" value="KAI0064729.1"/>
    <property type="molecule type" value="Genomic_DNA"/>
</dbReference>
<reference evidence="1" key="2">
    <citation type="journal article" date="2022" name="New Phytol.">
        <title>Evolutionary transition to the ectomycorrhizal habit in the genomes of a hyperdiverse lineage of mushroom-forming fungi.</title>
        <authorList>
            <person name="Looney B."/>
            <person name="Miyauchi S."/>
            <person name="Morin E."/>
            <person name="Drula E."/>
            <person name="Courty P.E."/>
            <person name="Kohler A."/>
            <person name="Kuo A."/>
            <person name="LaButti K."/>
            <person name="Pangilinan J."/>
            <person name="Lipzen A."/>
            <person name="Riley R."/>
            <person name="Andreopoulos W."/>
            <person name="He G."/>
            <person name="Johnson J."/>
            <person name="Nolan M."/>
            <person name="Tritt A."/>
            <person name="Barry K.W."/>
            <person name="Grigoriev I.V."/>
            <person name="Nagy L.G."/>
            <person name="Hibbett D."/>
            <person name="Henrissat B."/>
            <person name="Matheny P.B."/>
            <person name="Labbe J."/>
            <person name="Martin F.M."/>
        </authorList>
    </citation>
    <scope>NUCLEOTIDE SEQUENCE</scope>
    <source>
        <strain evidence="1">HHB10654</strain>
    </source>
</reference>
<proteinExistence type="predicted"/>
<comment type="caution">
    <text evidence="1">The sequence shown here is derived from an EMBL/GenBank/DDBJ whole genome shotgun (WGS) entry which is preliminary data.</text>
</comment>
<gene>
    <name evidence="1" type="ORF">BV25DRAFT_1823134</name>
</gene>
<sequence length="89" mass="9888">MAAAVPSLSEIRDKTFQALGRCPCLWQLKAVEAVLKQDRDVVAIAGTGPGKQWRMKCDICTLWQCFGRSARDLSRTAMDHISGARSFIF</sequence>
<reference evidence="1" key="1">
    <citation type="submission" date="2021-03" db="EMBL/GenBank/DDBJ databases">
        <authorList>
            <consortium name="DOE Joint Genome Institute"/>
            <person name="Ahrendt S."/>
            <person name="Looney B.P."/>
            <person name="Miyauchi S."/>
            <person name="Morin E."/>
            <person name="Drula E."/>
            <person name="Courty P.E."/>
            <person name="Chicoki N."/>
            <person name="Fauchery L."/>
            <person name="Kohler A."/>
            <person name="Kuo A."/>
            <person name="Labutti K."/>
            <person name="Pangilinan J."/>
            <person name="Lipzen A."/>
            <person name="Riley R."/>
            <person name="Andreopoulos W."/>
            <person name="He G."/>
            <person name="Johnson J."/>
            <person name="Barry K.W."/>
            <person name="Grigoriev I.V."/>
            <person name="Nagy L."/>
            <person name="Hibbett D."/>
            <person name="Henrissat B."/>
            <person name="Matheny P.B."/>
            <person name="Labbe J."/>
            <person name="Martin F."/>
        </authorList>
    </citation>
    <scope>NUCLEOTIDE SEQUENCE</scope>
    <source>
        <strain evidence="1">HHB10654</strain>
    </source>
</reference>
<organism evidence="1 2">
    <name type="scientific">Artomyces pyxidatus</name>
    <dbReference type="NCBI Taxonomy" id="48021"/>
    <lineage>
        <taxon>Eukaryota</taxon>
        <taxon>Fungi</taxon>
        <taxon>Dikarya</taxon>
        <taxon>Basidiomycota</taxon>
        <taxon>Agaricomycotina</taxon>
        <taxon>Agaricomycetes</taxon>
        <taxon>Russulales</taxon>
        <taxon>Auriscalpiaceae</taxon>
        <taxon>Artomyces</taxon>
    </lineage>
</organism>
<keyword evidence="2" id="KW-1185">Reference proteome</keyword>
<accession>A0ACB8T7G8</accession>
<evidence type="ECO:0000313" key="2">
    <source>
        <dbReference type="Proteomes" id="UP000814140"/>
    </source>
</evidence>
<dbReference type="Proteomes" id="UP000814140">
    <property type="component" value="Unassembled WGS sequence"/>
</dbReference>
<name>A0ACB8T7G8_9AGAM</name>
<evidence type="ECO:0000313" key="1">
    <source>
        <dbReference type="EMBL" id="KAI0064729.1"/>
    </source>
</evidence>